<dbReference type="EMBL" id="MN739834">
    <property type="protein sequence ID" value="QHT73952.1"/>
    <property type="molecule type" value="Genomic_DNA"/>
</dbReference>
<dbReference type="SUPFAM" id="SSF55729">
    <property type="entry name" value="Acyl-CoA N-acyltransferases (Nat)"/>
    <property type="match status" value="1"/>
</dbReference>
<dbReference type="GO" id="GO:0016747">
    <property type="term" value="F:acyltransferase activity, transferring groups other than amino-acyl groups"/>
    <property type="evidence" value="ECO:0007669"/>
    <property type="project" value="InterPro"/>
</dbReference>
<proteinExistence type="predicted"/>
<reference evidence="2" key="1">
    <citation type="journal article" date="2020" name="Nature">
        <title>Giant virus diversity and host interactions through global metagenomics.</title>
        <authorList>
            <person name="Schulz F."/>
            <person name="Roux S."/>
            <person name="Paez-Espino D."/>
            <person name="Jungbluth S."/>
            <person name="Walsh D.A."/>
            <person name="Denef V.J."/>
            <person name="McMahon K.D."/>
            <person name="Konstantinidis K.T."/>
            <person name="Eloe-Fadrosh E.A."/>
            <person name="Kyrpides N.C."/>
            <person name="Woyke T."/>
        </authorList>
    </citation>
    <scope>NUCLEOTIDE SEQUENCE</scope>
    <source>
        <strain evidence="2">GVMAG-M-3300023179-4</strain>
    </source>
</reference>
<dbReference type="CDD" id="cd04301">
    <property type="entry name" value="NAT_SF"/>
    <property type="match status" value="1"/>
</dbReference>
<dbReference type="PROSITE" id="PS51186">
    <property type="entry name" value="GNAT"/>
    <property type="match status" value="1"/>
</dbReference>
<dbReference type="Gene3D" id="3.40.630.30">
    <property type="match status" value="1"/>
</dbReference>
<dbReference type="InterPro" id="IPR000182">
    <property type="entry name" value="GNAT_dom"/>
</dbReference>
<accession>A0A6C0H0A5</accession>
<organism evidence="2">
    <name type="scientific">viral metagenome</name>
    <dbReference type="NCBI Taxonomy" id="1070528"/>
    <lineage>
        <taxon>unclassified sequences</taxon>
        <taxon>metagenomes</taxon>
        <taxon>organismal metagenomes</taxon>
    </lineage>
</organism>
<evidence type="ECO:0000259" key="1">
    <source>
        <dbReference type="PROSITE" id="PS51186"/>
    </source>
</evidence>
<protein>
    <recommendedName>
        <fullName evidence="1">N-acetyltransferase domain-containing protein</fullName>
    </recommendedName>
</protein>
<feature type="domain" description="N-acetyltransferase" evidence="1">
    <location>
        <begin position="173"/>
        <end position="318"/>
    </location>
</feature>
<sequence>MNKYSNFEFNNNKTRNEIVLEESLKNMKNYKNESNLKVDKLDGISINDNNFFELNNNEKLDTDVPIAFFNDPRYTQNNTRDESKKQINIQKNFKLQNNVNGFEFNNNFQKYEETNYEKSIEIDNTIKKSDTDLDKILKKIKGNVSEIDFKPVIKMPNKKLIITNVRGKLKYFKDIKENIQDMICHALINEWKDDFKLKKISTYIGVKNFILQNFKDKMNIFFVYLDDEGEFIGTFAIDNENFAPYISHIYINPNYRNKGFGKRIIKYAEKYIKKQGFNASNLWCDEKLIKYYKKNKYNIDSSLKIAKDREIWKMIKNL</sequence>
<dbReference type="Pfam" id="PF00583">
    <property type="entry name" value="Acetyltransf_1"/>
    <property type="match status" value="1"/>
</dbReference>
<name>A0A6C0H0A5_9ZZZZ</name>
<dbReference type="InterPro" id="IPR016181">
    <property type="entry name" value="Acyl_CoA_acyltransferase"/>
</dbReference>
<evidence type="ECO:0000313" key="2">
    <source>
        <dbReference type="EMBL" id="QHT73952.1"/>
    </source>
</evidence>
<dbReference type="AlphaFoldDB" id="A0A6C0H0A5"/>